<dbReference type="PANTHER" id="PTHR15549:SF6">
    <property type="entry name" value="MID2 DOMAIN-CONTAINING PROTEIN"/>
    <property type="match status" value="1"/>
</dbReference>
<proteinExistence type="predicted"/>
<name>W6Y7X4_COCC2</name>
<evidence type="ECO:0000259" key="8">
    <source>
        <dbReference type="Pfam" id="PF14295"/>
    </source>
</evidence>
<feature type="chain" id="PRO_5004888794" description="Apple domain-containing protein" evidence="7">
    <location>
        <begin position="21"/>
        <end position="487"/>
    </location>
</feature>
<evidence type="ECO:0000256" key="5">
    <source>
        <dbReference type="SAM" id="MobiDB-lite"/>
    </source>
</evidence>
<dbReference type="Pfam" id="PF14295">
    <property type="entry name" value="PAN_4"/>
    <property type="match status" value="3"/>
</dbReference>
<dbReference type="HOGENOM" id="CLU_511072_0_0_1"/>
<dbReference type="OrthoDB" id="3943216at2759"/>
<dbReference type="InterPro" id="IPR003609">
    <property type="entry name" value="Pan_app"/>
</dbReference>
<feature type="domain" description="Apple" evidence="8">
    <location>
        <begin position="292"/>
        <end position="337"/>
    </location>
</feature>
<dbReference type="GO" id="GO:0071944">
    <property type="term" value="C:cell periphery"/>
    <property type="evidence" value="ECO:0007669"/>
    <property type="project" value="UniProtKB-ARBA"/>
</dbReference>
<dbReference type="Proteomes" id="UP000053841">
    <property type="component" value="Unassembled WGS sequence"/>
</dbReference>
<dbReference type="EMBL" id="KI964571">
    <property type="protein sequence ID" value="EUC35727.1"/>
    <property type="molecule type" value="Genomic_DNA"/>
</dbReference>
<accession>W6Y7X4</accession>
<keyword evidence="2 6" id="KW-0812">Transmembrane</keyword>
<keyword evidence="4 6" id="KW-0472">Membrane</keyword>
<evidence type="ECO:0000256" key="6">
    <source>
        <dbReference type="SAM" id="Phobius"/>
    </source>
</evidence>
<dbReference type="GO" id="GO:0016020">
    <property type="term" value="C:membrane"/>
    <property type="evidence" value="ECO:0007669"/>
    <property type="project" value="UniProtKB-SubCell"/>
</dbReference>
<feature type="region of interest" description="Disordered" evidence="5">
    <location>
        <begin position="357"/>
        <end position="390"/>
    </location>
</feature>
<feature type="domain" description="Apple" evidence="8">
    <location>
        <begin position="83"/>
        <end position="117"/>
    </location>
</feature>
<keyword evidence="7" id="KW-0732">Signal</keyword>
<evidence type="ECO:0000256" key="4">
    <source>
        <dbReference type="ARBA" id="ARBA00023136"/>
    </source>
</evidence>
<dbReference type="PANTHER" id="PTHR15549">
    <property type="entry name" value="PAIRED IMMUNOGLOBULIN-LIKE TYPE 2 RECEPTOR"/>
    <property type="match status" value="1"/>
</dbReference>
<evidence type="ECO:0000313" key="9">
    <source>
        <dbReference type="EMBL" id="EUC35727.1"/>
    </source>
</evidence>
<dbReference type="STRING" id="930089.W6Y7X4"/>
<keyword evidence="10" id="KW-1185">Reference proteome</keyword>
<sequence>MLILARQSLLALACASAVIATPTPSTQADAVLTRDLAIRQDTIENCAENYTTKNGLAFKLYCQQNAPLSDAVRETTGAGVWFYTATWDECMEHCSRFSGDACYGMTWTVPGNHCWLKTSNVSTEALTPAPEAITALLIDRNQMKGYDTKCPNADLSDKPLPGVEGITYTTHCGKVIDEPPRCFEEFDCFDSDYRAFYHTETLEECLKICTGLHPLCRAVSWNPDLTAGYANCKPKYGNSPKFISPTAKQGVIHAAEIVEFDIPDTKCPEQNTYQATAGDKPRFDIHCGKTNPGRNITNLHTHNMTACIDACAASDKGCKAVLFSSTLDSGYNNCYLQNTSSIISDLSTSTYAVLADSDVPSSSPSNSSSPSSSSSSSNPSSSSSSSSSGGSKAWIAGPVVGGIAVLAALIFAVFWWRKRKASKEGAVEKDAQNAAYGSVPVHDAEQSYYRQDGAQGGRAEMYTPGQTNELPGSIKYAHNASEAQELP</sequence>
<dbReference type="AlphaFoldDB" id="W6Y7X4"/>
<evidence type="ECO:0000256" key="3">
    <source>
        <dbReference type="ARBA" id="ARBA00022989"/>
    </source>
</evidence>
<dbReference type="RefSeq" id="XP_007709967.1">
    <property type="nucleotide sequence ID" value="XM_007711777.1"/>
</dbReference>
<organism evidence="9 10">
    <name type="scientific">Cochliobolus carbonum (strain 26-R-13)</name>
    <name type="common">Maize leaf spot fungus</name>
    <name type="synonym">Bipolaris zeicola</name>
    <dbReference type="NCBI Taxonomy" id="930089"/>
    <lineage>
        <taxon>Eukaryota</taxon>
        <taxon>Fungi</taxon>
        <taxon>Dikarya</taxon>
        <taxon>Ascomycota</taxon>
        <taxon>Pezizomycotina</taxon>
        <taxon>Dothideomycetes</taxon>
        <taxon>Pleosporomycetidae</taxon>
        <taxon>Pleosporales</taxon>
        <taxon>Pleosporineae</taxon>
        <taxon>Pleosporaceae</taxon>
        <taxon>Bipolaris</taxon>
    </lineage>
</organism>
<dbReference type="GeneID" id="19146937"/>
<feature type="signal peptide" evidence="7">
    <location>
        <begin position="1"/>
        <end position="20"/>
    </location>
</feature>
<evidence type="ECO:0000256" key="1">
    <source>
        <dbReference type="ARBA" id="ARBA00004167"/>
    </source>
</evidence>
<feature type="region of interest" description="Disordered" evidence="5">
    <location>
        <begin position="456"/>
        <end position="487"/>
    </location>
</feature>
<feature type="domain" description="Apple" evidence="8">
    <location>
        <begin position="187"/>
        <end position="232"/>
    </location>
</feature>
<feature type="transmembrane region" description="Helical" evidence="6">
    <location>
        <begin position="393"/>
        <end position="416"/>
    </location>
</feature>
<comment type="subcellular location">
    <subcellularLocation>
        <location evidence="1">Membrane</location>
        <topology evidence="1">Single-pass membrane protein</topology>
    </subcellularLocation>
</comment>
<dbReference type="eggNOG" id="ENOG502SDS8">
    <property type="taxonomic scope" value="Eukaryota"/>
</dbReference>
<dbReference type="KEGG" id="bze:COCCADRAFT_3138"/>
<evidence type="ECO:0000313" key="10">
    <source>
        <dbReference type="Proteomes" id="UP000053841"/>
    </source>
</evidence>
<evidence type="ECO:0000256" key="7">
    <source>
        <dbReference type="SAM" id="SignalP"/>
    </source>
</evidence>
<dbReference type="InterPro" id="IPR051694">
    <property type="entry name" value="Immunoregulatory_rcpt-like"/>
</dbReference>
<keyword evidence="3 6" id="KW-1133">Transmembrane helix</keyword>
<evidence type="ECO:0000256" key="2">
    <source>
        <dbReference type="ARBA" id="ARBA00022692"/>
    </source>
</evidence>
<protein>
    <recommendedName>
        <fullName evidence="8">Apple domain-containing protein</fullName>
    </recommendedName>
</protein>
<feature type="compositionally biased region" description="Low complexity" evidence="5">
    <location>
        <begin position="360"/>
        <end position="390"/>
    </location>
</feature>
<gene>
    <name evidence="9" type="ORF">COCCADRAFT_3138</name>
</gene>
<reference evidence="9 10" key="1">
    <citation type="journal article" date="2013" name="PLoS Genet.">
        <title>Comparative genome structure, secondary metabolite, and effector coding capacity across Cochliobolus pathogens.</title>
        <authorList>
            <person name="Condon B.J."/>
            <person name="Leng Y."/>
            <person name="Wu D."/>
            <person name="Bushley K.E."/>
            <person name="Ohm R.A."/>
            <person name="Otillar R."/>
            <person name="Martin J."/>
            <person name="Schackwitz W."/>
            <person name="Grimwood J."/>
            <person name="MohdZainudin N."/>
            <person name="Xue C."/>
            <person name="Wang R."/>
            <person name="Manning V.A."/>
            <person name="Dhillon B."/>
            <person name="Tu Z.J."/>
            <person name="Steffenson B.J."/>
            <person name="Salamov A."/>
            <person name="Sun H."/>
            <person name="Lowry S."/>
            <person name="LaButti K."/>
            <person name="Han J."/>
            <person name="Copeland A."/>
            <person name="Lindquist E."/>
            <person name="Barry K."/>
            <person name="Schmutz J."/>
            <person name="Baker S.E."/>
            <person name="Ciuffetti L.M."/>
            <person name="Grigoriev I.V."/>
            <person name="Zhong S."/>
            <person name="Turgeon B.G."/>
        </authorList>
    </citation>
    <scope>NUCLEOTIDE SEQUENCE [LARGE SCALE GENOMIC DNA]</scope>
    <source>
        <strain evidence="9 10">26-R-13</strain>
    </source>
</reference>